<feature type="binding site" evidence="10">
    <location>
        <position position="318"/>
    </location>
    <ligand>
        <name>5-aminolevulinate</name>
        <dbReference type="ChEBI" id="CHEBI:356416"/>
        <label>2</label>
    </ligand>
</feature>
<dbReference type="EC" id="4.2.1.24" evidence="3 13"/>
<evidence type="ECO:0000256" key="5">
    <source>
        <dbReference type="ARBA" id="ARBA00023133"/>
    </source>
</evidence>
<keyword evidence="7 13" id="KW-0627">Porphyrin biosynthesis</keyword>
<dbReference type="GO" id="GO:0008270">
    <property type="term" value="F:zinc ion binding"/>
    <property type="evidence" value="ECO:0007669"/>
    <property type="project" value="TreeGrafter"/>
</dbReference>
<dbReference type="EMBL" id="QZKU01000046">
    <property type="protein sequence ID" value="RJP23385.1"/>
    <property type="molecule type" value="Genomic_DNA"/>
</dbReference>
<dbReference type="Gene3D" id="3.20.20.70">
    <property type="entry name" value="Aldolase class I"/>
    <property type="match status" value="1"/>
</dbReference>
<evidence type="ECO:0000256" key="6">
    <source>
        <dbReference type="ARBA" id="ARBA00023239"/>
    </source>
</evidence>
<comment type="subunit">
    <text evidence="13">Homooctamer.</text>
</comment>
<feature type="binding site" evidence="11">
    <location>
        <position position="120"/>
    </location>
    <ligand>
        <name>Zn(2+)</name>
        <dbReference type="ChEBI" id="CHEBI:29105"/>
        <note>catalytic</note>
    </ligand>
</feature>
<feature type="binding site" evidence="10">
    <location>
        <position position="279"/>
    </location>
    <ligand>
        <name>5-aminolevulinate</name>
        <dbReference type="ChEBI" id="CHEBI:356416"/>
        <label>2</label>
    </ligand>
</feature>
<feature type="binding site" evidence="11">
    <location>
        <position position="130"/>
    </location>
    <ligand>
        <name>Zn(2+)</name>
        <dbReference type="ChEBI" id="CHEBI:29105"/>
        <note>catalytic</note>
    </ligand>
</feature>
<evidence type="ECO:0000256" key="3">
    <source>
        <dbReference type="ARBA" id="ARBA00012053"/>
    </source>
</evidence>
<feature type="active site" description="Schiff-base intermediate with substrate" evidence="9">
    <location>
        <position position="200"/>
    </location>
</feature>
<name>A0A3A4NXT5_ABYX5</name>
<evidence type="ECO:0000256" key="2">
    <source>
        <dbReference type="ARBA" id="ARBA00008055"/>
    </source>
</evidence>
<dbReference type="GO" id="GO:0004655">
    <property type="term" value="F:porphobilinogen synthase activity"/>
    <property type="evidence" value="ECO:0007669"/>
    <property type="project" value="UniProtKB-EC"/>
</dbReference>
<comment type="caution">
    <text evidence="15">The sequence shown here is derived from an EMBL/GenBank/DDBJ whole genome shotgun (WGS) entry which is preliminary data.</text>
</comment>
<accession>A0A3A4NXT5</accession>
<reference evidence="15 16" key="1">
    <citation type="journal article" date="2017" name="ISME J.">
        <title>Energy and carbon metabolisms in a deep terrestrial subsurface fluid microbial community.</title>
        <authorList>
            <person name="Momper L."/>
            <person name="Jungbluth S.P."/>
            <person name="Lee M.D."/>
            <person name="Amend J.P."/>
        </authorList>
    </citation>
    <scope>NUCLEOTIDE SEQUENCE [LARGE SCALE GENOMIC DNA]</scope>
    <source>
        <strain evidence="15">SURF_5</strain>
    </source>
</reference>
<comment type="catalytic activity">
    <reaction evidence="8 13">
        <text>2 5-aminolevulinate = porphobilinogen + 2 H2O + H(+)</text>
        <dbReference type="Rhea" id="RHEA:24064"/>
        <dbReference type="ChEBI" id="CHEBI:15377"/>
        <dbReference type="ChEBI" id="CHEBI:15378"/>
        <dbReference type="ChEBI" id="CHEBI:58126"/>
        <dbReference type="ChEBI" id="CHEBI:356416"/>
        <dbReference type="EC" id="4.2.1.24"/>
    </reaction>
</comment>
<feature type="binding site" evidence="12">
    <location>
        <position position="238"/>
    </location>
    <ligand>
        <name>Mg(2+)</name>
        <dbReference type="ChEBI" id="CHEBI:18420"/>
    </ligand>
</feature>
<dbReference type="InterPro" id="IPR030656">
    <property type="entry name" value="ALAD_AS"/>
</dbReference>
<dbReference type="GO" id="GO:0005829">
    <property type="term" value="C:cytosol"/>
    <property type="evidence" value="ECO:0007669"/>
    <property type="project" value="TreeGrafter"/>
</dbReference>
<dbReference type="PROSITE" id="PS00169">
    <property type="entry name" value="D_ALA_DEHYDRATASE"/>
    <property type="match status" value="1"/>
</dbReference>
<evidence type="ECO:0000256" key="4">
    <source>
        <dbReference type="ARBA" id="ARBA00020771"/>
    </source>
</evidence>
<dbReference type="InterPro" id="IPR013785">
    <property type="entry name" value="Aldolase_TIM"/>
</dbReference>
<evidence type="ECO:0000313" key="15">
    <source>
        <dbReference type="EMBL" id="RJP23385.1"/>
    </source>
</evidence>
<dbReference type="Proteomes" id="UP000265882">
    <property type="component" value="Unassembled WGS sequence"/>
</dbReference>
<dbReference type="SUPFAM" id="SSF51569">
    <property type="entry name" value="Aldolase"/>
    <property type="match status" value="1"/>
</dbReference>
<proteinExistence type="inferred from homology"/>
<dbReference type="UniPathway" id="UPA00251">
    <property type="reaction ID" value="UER00318"/>
</dbReference>
<keyword evidence="12" id="KW-0460">Magnesium</keyword>
<dbReference type="GO" id="GO:0006782">
    <property type="term" value="P:protoporphyrinogen IX biosynthetic process"/>
    <property type="evidence" value="ECO:0007669"/>
    <property type="project" value="UniProtKB-UniPathway"/>
</dbReference>
<evidence type="ECO:0000256" key="11">
    <source>
        <dbReference type="PIRSR" id="PIRSR001415-3"/>
    </source>
</evidence>
<dbReference type="NCBIfam" id="NF006762">
    <property type="entry name" value="PRK09283.1"/>
    <property type="match status" value="1"/>
</dbReference>
<keyword evidence="11" id="KW-0862">Zinc</keyword>
<dbReference type="FunFam" id="3.20.20.70:FF:000019">
    <property type="entry name" value="Delta-aminolevulinic acid dehydratase"/>
    <property type="match status" value="1"/>
</dbReference>
<evidence type="ECO:0000256" key="14">
    <source>
        <dbReference type="RuleBase" id="RU004161"/>
    </source>
</evidence>
<keyword evidence="11" id="KW-0479">Metal-binding</keyword>
<organism evidence="15 16">
    <name type="scientific">Abyssobacteria bacterium (strain SURF_5)</name>
    <dbReference type="NCBI Taxonomy" id="2093360"/>
    <lineage>
        <taxon>Bacteria</taxon>
        <taxon>Pseudomonadati</taxon>
        <taxon>Candidatus Hydrogenedentota</taxon>
        <taxon>Candidatus Abyssobacteria</taxon>
    </lineage>
</organism>
<evidence type="ECO:0000256" key="8">
    <source>
        <dbReference type="ARBA" id="ARBA00047651"/>
    </source>
</evidence>
<keyword evidence="5" id="KW-0350">Heme biosynthesis</keyword>
<evidence type="ECO:0000256" key="7">
    <source>
        <dbReference type="ARBA" id="ARBA00023244"/>
    </source>
</evidence>
<evidence type="ECO:0000256" key="1">
    <source>
        <dbReference type="ARBA" id="ARBA00004694"/>
    </source>
</evidence>
<dbReference type="CDD" id="cd00384">
    <property type="entry name" value="ALAD_PBGS"/>
    <property type="match status" value="1"/>
</dbReference>
<feature type="binding site" evidence="10">
    <location>
        <position position="210"/>
    </location>
    <ligand>
        <name>5-aminolevulinate</name>
        <dbReference type="ChEBI" id="CHEBI:356416"/>
        <label>1</label>
    </ligand>
</feature>
<comment type="pathway">
    <text evidence="1">Porphyrin-containing compound metabolism; protoporphyrin-IX biosynthesis; coproporphyrinogen-III from 5-aminolevulinate: step 1/4.</text>
</comment>
<sequence length="327" mass="36268">MRYPIYRPRRLRANENLRRMIRETRLSTDDLIMPLFVRPGRGVRNKISSMPGIFQLSVDEAVKEARKAADLGVPAIILFGIPEAKDARGTHGYKKDNIVAKAIRAIRDKVEDLVIVTDVCLCEYTDHGHCGVVRKERGGGFSVDNDATLELLAKMALSHVQAGAHMVAPSDMMDGRIGAVRASLDDSGFEHIPIMAYAAKYASAFYGPFRDAAESPPQFGDRRSYQMDPPNSDEALREVALDIEEGADIVMVKPALPYLDIIYRVKQEFGYPVAAYNVSGEYAMIKAAAAKGWVDEQKIVLEMLTGIKRAGADIILTYYALEAARWL</sequence>
<gene>
    <name evidence="15" type="primary">hemB</name>
    <name evidence="15" type="ORF">C4520_06345</name>
</gene>
<feature type="active site" description="Schiff-base intermediate with substrate" evidence="9">
    <location>
        <position position="253"/>
    </location>
</feature>
<feature type="binding site" evidence="10">
    <location>
        <position position="222"/>
    </location>
    <ligand>
        <name>5-aminolevulinate</name>
        <dbReference type="ChEBI" id="CHEBI:356416"/>
        <label>1</label>
    </ligand>
</feature>
<dbReference type="Pfam" id="PF00490">
    <property type="entry name" value="ALAD"/>
    <property type="match status" value="1"/>
</dbReference>
<protein>
    <recommendedName>
        <fullName evidence="4 13">Delta-aminolevulinic acid dehydratase</fullName>
        <ecNumber evidence="3 13">4.2.1.24</ecNumber>
    </recommendedName>
</protein>
<feature type="binding site" evidence="11">
    <location>
        <position position="122"/>
    </location>
    <ligand>
        <name>Zn(2+)</name>
        <dbReference type="ChEBI" id="CHEBI:29105"/>
        <note>catalytic</note>
    </ligand>
</feature>
<evidence type="ECO:0000256" key="12">
    <source>
        <dbReference type="PIRSR" id="PIRSR001415-5"/>
    </source>
</evidence>
<dbReference type="AlphaFoldDB" id="A0A3A4NXT5"/>
<evidence type="ECO:0000256" key="9">
    <source>
        <dbReference type="PIRSR" id="PIRSR001415-1"/>
    </source>
</evidence>
<comment type="similarity">
    <text evidence="2 14">Belongs to the ALAD family.</text>
</comment>
<dbReference type="PIRSF" id="PIRSF001415">
    <property type="entry name" value="Porphbilin_synth"/>
    <property type="match status" value="1"/>
</dbReference>
<dbReference type="SMART" id="SM01004">
    <property type="entry name" value="ALAD"/>
    <property type="match status" value="1"/>
</dbReference>
<evidence type="ECO:0000256" key="13">
    <source>
        <dbReference type="RuleBase" id="RU000515"/>
    </source>
</evidence>
<dbReference type="PANTHER" id="PTHR11458">
    <property type="entry name" value="DELTA-AMINOLEVULINIC ACID DEHYDRATASE"/>
    <property type="match status" value="1"/>
</dbReference>
<dbReference type="PANTHER" id="PTHR11458:SF0">
    <property type="entry name" value="DELTA-AMINOLEVULINIC ACID DEHYDRATASE"/>
    <property type="match status" value="1"/>
</dbReference>
<keyword evidence="6 13" id="KW-0456">Lyase</keyword>
<evidence type="ECO:0000256" key="10">
    <source>
        <dbReference type="PIRSR" id="PIRSR001415-2"/>
    </source>
</evidence>
<dbReference type="PRINTS" id="PR00144">
    <property type="entry name" value="DALDHYDRTASE"/>
</dbReference>
<evidence type="ECO:0000313" key="16">
    <source>
        <dbReference type="Proteomes" id="UP000265882"/>
    </source>
</evidence>
<dbReference type="InterPro" id="IPR001731">
    <property type="entry name" value="ALAD"/>
</dbReference>